<comment type="caution">
    <text evidence="1">The sequence shown here is derived from an EMBL/GenBank/DDBJ whole genome shotgun (WGS) entry which is preliminary data.</text>
</comment>
<dbReference type="AlphaFoldDB" id="A0A0F8YI35"/>
<accession>A0A0F8YI35</accession>
<gene>
    <name evidence="1" type="ORF">LCGC14_2817230</name>
</gene>
<evidence type="ECO:0000313" key="1">
    <source>
        <dbReference type="EMBL" id="KKK81067.1"/>
    </source>
</evidence>
<proteinExistence type="predicted"/>
<sequence>MRDVITFEGETVEELSAMAVPVPIGDFLGMPFYYWKERAQGFI</sequence>
<dbReference type="EMBL" id="LAZR01053291">
    <property type="protein sequence ID" value="KKK81067.1"/>
    <property type="molecule type" value="Genomic_DNA"/>
</dbReference>
<name>A0A0F8YI35_9ZZZZ</name>
<feature type="non-terminal residue" evidence="1">
    <location>
        <position position="43"/>
    </location>
</feature>
<protein>
    <submittedName>
        <fullName evidence="1">Uncharacterized protein</fullName>
    </submittedName>
</protein>
<organism evidence="1">
    <name type="scientific">marine sediment metagenome</name>
    <dbReference type="NCBI Taxonomy" id="412755"/>
    <lineage>
        <taxon>unclassified sequences</taxon>
        <taxon>metagenomes</taxon>
        <taxon>ecological metagenomes</taxon>
    </lineage>
</organism>
<reference evidence="1" key="1">
    <citation type="journal article" date="2015" name="Nature">
        <title>Complex archaea that bridge the gap between prokaryotes and eukaryotes.</title>
        <authorList>
            <person name="Spang A."/>
            <person name="Saw J.H."/>
            <person name="Jorgensen S.L."/>
            <person name="Zaremba-Niedzwiedzka K."/>
            <person name="Martijn J."/>
            <person name="Lind A.E."/>
            <person name="van Eijk R."/>
            <person name="Schleper C."/>
            <person name="Guy L."/>
            <person name="Ettema T.J."/>
        </authorList>
    </citation>
    <scope>NUCLEOTIDE SEQUENCE</scope>
</reference>